<dbReference type="AlphaFoldDB" id="A0A9W8H6T4"/>
<dbReference type="InterPro" id="IPR053720">
    <property type="entry name" value="Psm_Assembly_Chaperone"/>
</dbReference>
<organism evidence="1 2">
    <name type="scientific">Coemansia javaensis</name>
    <dbReference type="NCBI Taxonomy" id="2761396"/>
    <lineage>
        <taxon>Eukaryota</taxon>
        <taxon>Fungi</taxon>
        <taxon>Fungi incertae sedis</taxon>
        <taxon>Zoopagomycota</taxon>
        <taxon>Kickxellomycotina</taxon>
        <taxon>Kickxellomycetes</taxon>
        <taxon>Kickxellales</taxon>
        <taxon>Kickxellaceae</taxon>
        <taxon>Coemansia</taxon>
    </lineage>
</organism>
<sequence>MTASGGLLAPEPAPPAFPVRVELAAATINGTHTDVAAIGFSGCVVVLATQLASIGSLVSAVVSRLPDGAASAEHAATRLAGADVPVDVKFLLGSPAAASPAASLYQILAIDVAQRKRAQNPGDPRPVVLGVALDLPRAYKLPPGADAAAADDDPSAYAPVLRAVAELVDSCRVW</sequence>
<dbReference type="OrthoDB" id="5593278at2759"/>
<keyword evidence="2" id="KW-1185">Reference proteome</keyword>
<evidence type="ECO:0008006" key="3">
    <source>
        <dbReference type="Google" id="ProtNLM"/>
    </source>
</evidence>
<dbReference type="Proteomes" id="UP001140217">
    <property type="component" value="Unassembled WGS sequence"/>
</dbReference>
<evidence type="ECO:0000313" key="1">
    <source>
        <dbReference type="EMBL" id="KAJ2779354.1"/>
    </source>
</evidence>
<dbReference type="EMBL" id="JANBUL010000181">
    <property type="protein sequence ID" value="KAJ2779354.1"/>
    <property type="molecule type" value="Genomic_DNA"/>
</dbReference>
<gene>
    <name evidence="1" type="ORF">H4R18_004058</name>
</gene>
<comment type="caution">
    <text evidence="1">The sequence shown here is derived from an EMBL/GenBank/DDBJ whole genome shotgun (WGS) entry which is preliminary data.</text>
</comment>
<accession>A0A9W8H6T4</accession>
<proteinExistence type="predicted"/>
<protein>
    <recommendedName>
        <fullName evidence="3">Proteasome assembly chaperone 3</fullName>
    </recommendedName>
</protein>
<evidence type="ECO:0000313" key="2">
    <source>
        <dbReference type="Proteomes" id="UP001140217"/>
    </source>
</evidence>
<reference evidence="1" key="1">
    <citation type="submission" date="2022-07" db="EMBL/GenBank/DDBJ databases">
        <title>Phylogenomic reconstructions and comparative analyses of Kickxellomycotina fungi.</title>
        <authorList>
            <person name="Reynolds N.K."/>
            <person name="Stajich J.E."/>
            <person name="Barry K."/>
            <person name="Grigoriev I.V."/>
            <person name="Crous P."/>
            <person name="Smith M.E."/>
        </authorList>
    </citation>
    <scope>NUCLEOTIDE SEQUENCE</scope>
    <source>
        <strain evidence="1">NBRC 105414</strain>
    </source>
</reference>
<dbReference type="Gene3D" id="3.30.230.90">
    <property type="match status" value="1"/>
</dbReference>
<name>A0A9W8H6T4_9FUNG</name>